<dbReference type="InterPro" id="IPR037143">
    <property type="entry name" value="4-PPantetheinyl_Trfase_dom_sf"/>
</dbReference>
<sequence length="239" mass="25792">MTRTPSLPPRGEAHVWHGHGHGGDPDRDLALLSAEERRHCARLSRAADRSGFAAAWARARRIVGGYLDQDPAALRIERPDTPGVRQPTRVGTDGGAPVFIGLTRAGRHWLLALAVGDPVGVDLEPLRTTDLAALLGRCLAPEERRQVERLPEAERGEAFARAWTRKEALMKAAGLPRTTARHRLAVDPAHPGTVTVRPAQAEPCSAWTVQDLPLSAGTRRAALARPADCTGPVRRFTAA</sequence>
<evidence type="ECO:0000256" key="2">
    <source>
        <dbReference type="SAM" id="MobiDB-lite"/>
    </source>
</evidence>
<feature type="domain" description="4'-phosphopantetheinyl transferase" evidence="3">
    <location>
        <begin position="118"/>
        <end position="217"/>
    </location>
</feature>
<proteinExistence type="predicted"/>
<dbReference type="Proteomes" id="UP001596066">
    <property type="component" value="Unassembled WGS sequence"/>
</dbReference>
<organism evidence="4 5">
    <name type="scientific">Kitasatospora cinereorecta</name>
    <dbReference type="NCBI Taxonomy" id="285560"/>
    <lineage>
        <taxon>Bacteria</taxon>
        <taxon>Bacillati</taxon>
        <taxon>Actinomycetota</taxon>
        <taxon>Actinomycetes</taxon>
        <taxon>Kitasatosporales</taxon>
        <taxon>Streptomycetaceae</taxon>
        <taxon>Kitasatospora</taxon>
    </lineage>
</organism>
<keyword evidence="1 4" id="KW-0808">Transferase</keyword>
<name>A0ABW0VDY1_9ACTN</name>
<feature type="compositionally biased region" description="Basic and acidic residues" evidence="2">
    <location>
        <begin position="11"/>
        <end position="24"/>
    </location>
</feature>
<dbReference type="Pfam" id="PF01648">
    <property type="entry name" value="ACPS"/>
    <property type="match status" value="1"/>
</dbReference>
<evidence type="ECO:0000256" key="1">
    <source>
        <dbReference type="ARBA" id="ARBA00022679"/>
    </source>
</evidence>
<dbReference type="Gene3D" id="3.90.470.20">
    <property type="entry name" value="4'-phosphopantetheinyl transferase domain"/>
    <property type="match status" value="1"/>
</dbReference>
<accession>A0ABW0VDY1</accession>
<comment type="caution">
    <text evidence="4">The sequence shown here is derived from an EMBL/GenBank/DDBJ whole genome shotgun (WGS) entry which is preliminary data.</text>
</comment>
<evidence type="ECO:0000313" key="4">
    <source>
        <dbReference type="EMBL" id="MFC5644032.1"/>
    </source>
</evidence>
<dbReference type="RefSeq" id="WP_346140346.1">
    <property type="nucleotide sequence ID" value="NZ_BAAAUA010000001.1"/>
</dbReference>
<gene>
    <name evidence="4" type="ORF">ACFPZF_22055</name>
</gene>
<dbReference type="InterPro" id="IPR008278">
    <property type="entry name" value="4-PPantetheinyl_Trfase_dom"/>
</dbReference>
<dbReference type="SUPFAM" id="SSF56214">
    <property type="entry name" value="4'-phosphopantetheinyl transferase"/>
    <property type="match status" value="1"/>
</dbReference>
<keyword evidence="5" id="KW-1185">Reference proteome</keyword>
<evidence type="ECO:0000313" key="5">
    <source>
        <dbReference type="Proteomes" id="UP001596066"/>
    </source>
</evidence>
<dbReference type="EMBL" id="JBHSOC010000040">
    <property type="protein sequence ID" value="MFC5644032.1"/>
    <property type="molecule type" value="Genomic_DNA"/>
</dbReference>
<feature type="region of interest" description="Disordered" evidence="2">
    <location>
        <begin position="1"/>
        <end position="24"/>
    </location>
</feature>
<evidence type="ECO:0000259" key="3">
    <source>
        <dbReference type="Pfam" id="PF01648"/>
    </source>
</evidence>
<dbReference type="GO" id="GO:0016740">
    <property type="term" value="F:transferase activity"/>
    <property type="evidence" value="ECO:0007669"/>
    <property type="project" value="UniProtKB-KW"/>
</dbReference>
<reference evidence="5" key="1">
    <citation type="journal article" date="2019" name="Int. J. Syst. Evol. Microbiol.">
        <title>The Global Catalogue of Microorganisms (GCM) 10K type strain sequencing project: providing services to taxonomists for standard genome sequencing and annotation.</title>
        <authorList>
            <consortium name="The Broad Institute Genomics Platform"/>
            <consortium name="The Broad Institute Genome Sequencing Center for Infectious Disease"/>
            <person name="Wu L."/>
            <person name="Ma J."/>
        </authorList>
    </citation>
    <scope>NUCLEOTIDE SEQUENCE [LARGE SCALE GENOMIC DNA]</scope>
    <source>
        <strain evidence="5">CGMCC 4.1622</strain>
    </source>
</reference>
<protein>
    <submittedName>
        <fullName evidence="4">4'-phosphopantetheinyl transferase family protein</fullName>
    </submittedName>
</protein>